<evidence type="ECO:0000313" key="2">
    <source>
        <dbReference type="Proteomes" id="UP001501842"/>
    </source>
</evidence>
<dbReference type="InterPro" id="IPR045592">
    <property type="entry name" value="DUF6461"/>
</dbReference>
<name>A0ABN3ULH8_9ACTN</name>
<sequence>MTASAADYAWYREYRCGLLTDGYCLTFVEASSPAEYLARLDADVHGDCVGMDAYLERDMRFQDTQEDFGEQMLVGATSVQGSGGPWTLAVEINGLVGIDEQLMRSASHGTRIFTHYRNINAVTCFLWWQDGERRTWFESPWQRHGSSPDELLSAMARVGYDLSDPETAYDEPVELETPGLFALAEELTGVRITPQLLDASVYTTGIVTMPVPEPARVVIDVTDASGDRFYREFP</sequence>
<reference evidence="1 2" key="1">
    <citation type="journal article" date="2019" name="Int. J. Syst. Evol. Microbiol.">
        <title>The Global Catalogue of Microorganisms (GCM) 10K type strain sequencing project: providing services to taxonomists for standard genome sequencing and annotation.</title>
        <authorList>
            <consortium name="The Broad Institute Genomics Platform"/>
            <consortium name="The Broad Institute Genome Sequencing Center for Infectious Disease"/>
            <person name="Wu L."/>
            <person name="Ma J."/>
        </authorList>
    </citation>
    <scope>NUCLEOTIDE SEQUENCE [LARGE SCALE GENOMIC DNA]</scope>
    <source>
        <strain evidence="1 2">JCM 8201</strain>
    </source>
</reference>
<protein>
    <submittedName>
        <fullName evidence="1">Uncharacterized protein</fullName>
    </submittedName>
</protein>
<accession>A0ABN3ULH8</accession>
<proteinExistence type="predicted"/>
<dbReference type="EMBL" id="BAAATZ010000029">
    <property type="protein sequence ID" value="GAA2735124.1"/>
    <property type="molecule type" value="Genomic_DNA"/>
</dbReference>
<dbReference type="Pfam" id="PF20062">
    <property type="entry name" value="DUF6461"/>
    <property type="match status" value="1"/>
</dbReference>
<keyword evidence="2" id="KW-1185">Reference proteome</keyword>
<comment type="caution">
    <text evidence="1">The sequence shown here is derived from an EMBL/GenBank/DDBJ whole genome shotgun (WGS) entry which is preliminary data.</text>
</comment>
<dbReference type="RefSeq" id="WP_344455184.1">
    <property type="nucleotide sequence ID" value="NZ_BAAATZ010000029.1"/>
</dbReference>
<organism evidence="1 2">
    <name type="scientific">Actinocorallia aurantiaca</name>
    <dbReference type="NCBI Taxonomy" id="46204"/>
    <lineage>
        <taxon>Bacteria</taxon>
        <taxon>Bacillati</taxon>
        <taxon>Actinomycetota</taxon>
        <taxon>Actinomycetes</taxon>
        <taxon>Streptosporangiales</taxon>
        <taxon>Thermomonosporaceae</taxon>
        <taxon>Actinocorallia</taxon>
    </lineage>
</organism>
<gene>
    <name evidence="1" type="ORF">GCM10010439_59130</name>
</gene>
<dbReference type="Proteomes" id="UP001501842">
    <property type="component" value="Unassembled WGS sequence"/>
</dbReference>
<evidence type="ECO:0000313" key="1">
    <source>
        <dbReference type="EMBL" id="GAA2735124.1"/>
    </source>
</evidence>